<evidence type="ECO:0000313" key="2">
    <source>
        <dbReference type="Proteomes" id="UP000316270"/>
    </source>
</evidence>
<accession>A0A517KVU5</accession>
<reference evidence="1 2" key="1">
    <citation type="submission" date="2019-07" db="EMBL/GenBank/DDBJ databases">
        <title>Finished genome of Venturia effusa.</title>
        <authorList>
            <person name="Young C.A."/>
            <person name="Cox M.P."/>
            <person name="Ganley A.R.D."/>
            <person name="David W.J."/>
        </authorList>
    </citation>
    <scope>NUCLEOTIDE SEQUENCE [LARGE SCALE GENOMIC DNA]</scope>
    <source>
        <strain evidence="2">albino</strain>
    </source>
</reference>
<gene>
    <name evidence="1" type="ORF">FKW77_001543</name>
</gene>
<sequence>MSEVQLYALSPTVRDAKILNVVAALQDTWDEIDAYELGGRKRVQELDSAPSDEELLRSFAVAVEIYFKKLETELLIEFPETVVVAGMDNYFNDDDIELIDAENSTAFIFPVFQPLSAQNLDIYNGIVRGARETLIDLVNTRDEAGINQMREVLLETIVNGSIVSEWVDDFMYSQYLANGVDLD</sequence>
<organism evidence="1 2">
    <name type="scientific">Venturia effusa</name>
    <dbReference type="NCBI Taxonomy" id="50376"/>
    <lineage>
        <taxon>Eukaryota</taxon>
        <taxon>Fungi</taxon>
        <taxon>Dikarya</taxon>
        <taxon>Ascomycota</taxon>
        <taxon>Pezizomycotina</taxon>
        <taxon>Dothideomycetes</taxon>
        <taxon>Pleosporomycetidae</taxon>
        <taxon>Venturiales</taxon>
        <taxon>Venturiaceae</taxon>
        <taxon>Venturia</taxon>
    </lineage>
</organism>
<name>A0A517KVU5_9PEZI</name>
<protein>
    <submittedName>
        <fullName evidence="1">Uncharacterized protein</fullName>
    </submittedName>
</protein>
<proteinExistence type="predicted"/>
<dbReference type="EMBL" id="CP042185">
    <property type="protein sequence ID" value="QDS67508.1"/>
    <property type="molecule type" value="Genomic_DNA"/>
</dbReference>
<evidence type="ECO:0000313" key="1">
    <source>
        <dbReference type="EMBL" id="QDS67508.1"/>
    </source>
</evidence>
<keyword evidence="2" id="KW-1185">Reference proteome</keyword>
<dbReference type="Proteomes" id="UP000316270">
    <property type="component" value="Chromosome 1"/>
</dbReference>
<dbReference type="OrthoDB" id="10353006at2759"/>
<dbReference type="AlphaFoldDB" id="A0A517KVU5"/>